<feature type="compositionally biased region" description="Pro residues" evidence="15">
    <location>
        <begin position="1075"/>
        <end position="1094"/>
    </location>
</feature>
<feature type="coiled-coil region" evidence="14">
    <location>
        <begin position="487"/>
        <end position="584"/>
    </location>
</feature>
<dbReference type="GO" id="GO:0051301">
    <property type="term" value="P:cell division"/>
    <property type="evidence" value="ECO:0007669"/>
    <property type="project" value="UniProtKB-KW"/>
</dbReference>
<dbReference type="GO" id="GO:0000073">
    <property type="term" value="P:initial mitotic spindle pole body separation"/>
    <property type="evidence" value="ECO:0007669"/>
    <property type="project" value="TreeGrafter"/>
</dbReference>
<evidence type="ECO:0000256" key="13">
    <source>
        <dbReference type="PROSITE-ProRule" id="PRU00283"/>
    </source>
</evidence>
<dbReference type="SUPFAM" id="SSF52540">
    <property type="entry name" value="P-loop containing nucleoside triphosphate hydrolases"/>
    <property type="match status" value="1"/>
</dbReference>
<keyword evidence="2" id="KW-0963">Cytoplasm</keyword>
<dbReference type="InterPro" id="IPR047149">
    <property type="entry name" value="KIF11-like"/>
</dbReference>
<feature type="region of interest" description="Disordered" evidence="15">
    <location>
        <begin position="227"/>
        <end position="253"/>
    </location>
</feature>
<feature type="domain" description="Kinesin motor" evidence="16">
    <location>
        <begin position="63"/>
        <end position="427"/>
    </location>
</feature>
<dbReference type="InterPro" id="IPR047241">
    <property type="entry name" value="KIF11-like_kin_motor_dom"/>
</dbReference>
<dbReference type="GO" id="GO:0005876">
    <property type="term" value="C:spindle microtubule"/>
    <property type="evidence" value="ECO:0007669"/>
    <property type="project" value="TreeGrafter"/>
</dbReference>
<dbReference type="InterPro" id="IPR027417">
    <property type="entry name" value="P-loop_NTPase"/>
</dbReference>
<feature type="coiled-coil region" evidence="14">
    <location>
        <begin position="770"/>
        <end position="804"/>
    </location>
</feature>
<keyword evidence="3" id="KW-0132">Cell division</keyword>
<dbReference type="FunFam" id="3.40.850.10:FF:000051">
    <property type="entry name" value="Kinesin-like protein bimC"/>
    <property type="match status" value="1"/>
</dbReference>
<dbReference type="InterPro" id="IPR036961">
    <property type="entry name" value="Kinesin_motor_dom_sf"/>
</dbReference>
<dbReference type="GO" id="GO:0008574">
    <property type="term" value="F:plus-end-directed microtubule motor activity"/>
    <property type="evidence" value="ECO:0007669"/>
    <property type="project" value="TreeGrafter"/>
</dbReference>
<feature type="region of interest" description="Disordered" evidence="15">
    <location>
        <begin position="1"/>
        <end position="59"/>
    </location>
</feature>
<keyword evidence="5 13" id="KW-0547">Nucleotide-binding</keyword>
<accession>A0A165ALU3</accession>
<dbReference type="OrthoDB" id="3176171at2759"/>
<evidence type="ECO:0000256" key="11">
    <source>
        <dbReference type="ARBA" id="ARBA00023306"/>
    </source>
</evidence>
<reference evidence="17 18" key="1">
    <citation type="journal article" date="2016" name="Mol. Biol. Evol.">
        <title>Comparative Genomics of Early-Diverging Mushroom-Forming Fungi Provides Insights into the Origins of Lignocellulose Decay Capabilities.</title>
        <authorList>
            <person name="Nagy L.G."/>
            <person name="Riley R."/>
            <person name="Tritt A."/>
            <person name="Adam C."/>
            <person name="Daum C."/>
            <person name="Floudas D."/>
            <person name="Sun H."/>
            <person name="Yadav J.S."/>
            <person name="Pangilinan J."/>
            <person name="Larsson K.H."/>
            <person name="Matsuura K."/>
            <person name="Barry K."/>
            <person name="Labutti K."/>
            <person name="Kuo R."/>
            <person name="Ohm R.A."/>
            <person name="Bhattacharya S.S."/>
            <person name="Shirouzu T."/>
            <person name="Yoshinaga Y."/>
            <person name="Martin F.M."/>
            <person name="Grigoriev I.V."/>
            <person name="Hibbett D.S."/>
        </authorList>
    </citation>
    <scope>NUCLEOTIDE SEQUENCE [LARGE SCALE GENOMIC DNA]</scope>
    <source>
        <strain evidence="17 18">HHB9708</strain>
    </source>
</reference>
<keyword evidence="11" id="KW-0131">Cell cycle</keyword>
<evidence type="ECO:0000256" key="14">
    <source>
        <dbReference type="SAM" id="Coils"/>
    </source>
</evidence>
<dbReference type="InterPro" id="IPR001752">
    <property type="entry name" value="Kinesin_motor_dom"/>
</dbReference>
<evidence type="ECO:0000313" key="18">
    <source>
        <dbReference type="Proteomes" id="UP000076722"/>
    </source>
</evidence>
<feature type="compositionally biased region" description="Polar residues" evidence="15">
    <location>
        <begin position="1"/>
        <end position="13"/>
    </location>
</feature>
<dbReference type="PROSITE" id="PS50067">
    <property type="entry name" value="KINESIN_MOTOR_2"/>
    <property type="match status" value="1"/>
</dbReference>
<dbReference type="GO" id="GO:0007018">
    <property type="term" value="P:microtubule-based movement"/>
    <property type="evidence" value="ECO:0007669"/>
    <property type="project" value="InterPro"/>
</dbReference>
<evidence type="ECO:0000313" key="17">
    <source>
        <dbReference type="EMBL" id="KZS99236.1"/>
    </source>
</evidence>
<dbReference type="SMART" id="SM00129">
    <property type="entry name" value="KISc"/>
    <property type="match status" value="1"/>
</dbReference>
<evidence type="ECO:0000256" key="10">
    <source>
        <dbReference type="ARBA" id="ARBA00023212"/>
    </source>
</evidence>
<keyword evidence="8 14" id="KW-0175">Coiled coil</keyword>
<dbReference type="GO" id="GO:0005634">
    <property type="term" value="C:nucleus"/>
    <property type="evidence" value="ECO:0007669"/>
    <property type="project" value="TreeGrafter"/>
</dbReference>
<dbReference type="CDD" id="cd01364">
    <property type="entry name" value="KISc_BimC_Eg5"/>
    <property type="match status" value="1"/>
</dbReference>
<dbReference type="PRINTS" id="PR00380">
    <property type="entry name" value="KINESINHEAVY"/>
</dbReference>
<evidence type="ECO:0000256" key="2">
    <source>
        <dbReference type="ARBA" id="ARBA00022490"/>
    </source>
</evidence>
<comment type="similarity">
    <text evidence="12">Belongs to the TRAFAC class myosin-kinesin ATPase superfamily. Kinesin family. KIN-5/BimC subfamily.</text>
</comment>
<dbReference type="STRING" id="1314777.A0A165ALU3"/>
<dbReference type="PROSITE" id="PS00411">
    <property type="entry name" value="KINESIN_MOTOR_1"/>
    <property type="match status" value="1"/>
</dbReference>
<dbReference type="GO" id="GO:0072686">
    <property type="term" value="C:mitotic spindle"/>
    <property type="evidence" value="ECO:0007669"/>
    <property type="project" value="TreeGrafter"/>
</dbReference>
<keyword evidence="9 13" id="KW-0505">Motor protein</keyword>
<feature type="binding site" evidence="13">
    <location>
        <begin position="157"/>
        <end position="164"/>
    </location>
    <ligand>
        <name>ATP</name>
        <dbReference type="ChEBI" id="CHEBI:30616"/>
    </ligand>
</feature>
<evidence type="ECO:0000256" key="6">
    <source>
        <dbReference type="ARBA" id="ARBA00022776"/>
    </source>
</evidence>
<feature type="compositionally biased region" description="Low complexity" evidence="15">
    <location>
        <begin position="1050"/>
        <end position="1065"/>
    </location>
</feature>
<dbReference type="Pfam" id="PF00225">
    <property type="entry name" value="Kinesin"/>
    <property type="match status" value="1"/>
</dbReference>
<protein>
    <submittedName>
        <fullName evidence="17">Kinesin-domain-containing protein</fullName>
    </submittedName>
</protein>
<dbReference type="AlphaFoldDB" id="A0A165ALU3"/>
<comment type="subcellular location">
    <subcellularLocation>
        <location evidence="1">Cytoplasm</location>
        <location evidence="1">Cytoskeleton</location>
    </subcellularLocation>
</comment>
<keyword evidence="6" id="KW-0498">Mitosis</keyword>
<dbReference type="PANTHER" id="PTHR47970">
    <property type="entry name" value="KINESIN-LIKE PROTEIN KIF11"/>
    <property type="match status" value="1"/>
</dbReference>
<proteinExistence type="inferred from homology"/>
<organism evidence="17 18">
    <name type="scientific">Sistotremastrum niveocremeum HHB9708</name>
    <dbReference type="NCBI Taxonomy" id="1314777"/>
    <lineage>
        <taxon>Eukaryota</taxon>
        <taxon>Fungi</taxon>
        <taxon>Dikarya</taxon>
        <taxon>Basidiomycota</taxon>
        <taxon>Agaricomycotina</taxon>
        <taxon>Agaricomycetes</taxon>
        <taxon>Sistotremastrales</taxon>
        <taxon>Sistotremastraceae</taxon>
        <taxon>Sertulicium</taxon>
        <taxon>Sertulicium niveocremeum</taxon>
    </lineage>
</organism>
<evidence type="ECO:0000256" key="15">
    <source>
        <dbReference type="SAM" id="MobiDB-lite"/>
    </source>
</evidence>
<keyword evidence="4" id="KW-0493">Microtubule</keyword>
<evidence type="ECO:0000256" key="3">
    <source>
        <dbReference type="ARBA" id="ARBA00022618"/>
    </source>
</evidence>
<evidence type="ECO:0000256" key="4">
    <source>
        <dbReference type="ARBA" id="ARBA00022701"/>
    </source>
</evidence>
<name>A0A165ALU3_9AGAM</name>
<dbReference type="PANTHER" id="PTHR47970:SF12">
    <property type="entry name" value="KINESIN FAMILY MEMBER 11"/>
    <property type="match status" value="1"/>
</dbReference>
<evidence type="ECO:0000256" key="5">
    <source>
        <dbReference type="ARBA" id="ARBA00022741"/>
    </source>
</evidence>
<dbReference type="EMBL" id="KV419394">
    <property type="protein sequence ID" value="KZS99236.1"/>
    <property type="molecule type" value="Genomic_DNA"/>
</dbReference>
<keyword evidence="7 13" id="KW-0067">ATP-binding</keyword>
<evidence type="ECO:0000256" key="12">
    <source>
        <dbReference type="ARBA" id="ARBA00034704"/>
    </source>
</evidence>
<evidence type="ECO:0000259" key="16">
    <source>
        <dbReference type="PROSITE" id="PS50067"/>
    </source>
</evidence>
<sequence length="1124" mass="124640">MSSRRLPTTQQNGRGRAPSSAGQHAIVPTISRPPTAIGRRAESVDIRDPPARKKESNEENEYNIRVAVRCRRRSEKEIEENSNSIVITEGPKSQSITIETAATTSVMGVVTLPPTRTYPFDVVFGPEADQATIYQEVVSPMLEEVIQGYNCTLFAYGQTGTGKTYTMQGDLQTSPLGNPLAGAGMIPRALTKLFQRLEGAGSDYSVRVSYVELYNEELRDLLAPELSAPTSSTTQPMGAGAAQPPPGSGSLKLFDDNAKRGVLIQGLEEETVRNASEAIALLRKGSERRQIAATKFNDHSSRSHSVFSITVHSKESSSLGDDTLKMGKFNLVDLAGSENIGRSGAENKRAREAGMINQSLLTLGRVINALVDKSSHIPYRESKLTRLLQDSLGGRTKTYIIATVSPARSNLEETLSTLEYALRAKSIRNKPEVNQRISRNALIKEYVEEIGRLKADLVSSREKNGIYFSQETWDQLSAEHDDRRTAFEEAKRNEEEIKSQMLVLREELEQGLAMLSAREAELREAHNDIEIRNLQLDQQRQEIQKTKCALEEESMIRQAHERNEKALEQVARRLKQVAQEATQDVIPGLHGKIGRTSQSLHKNSTVVLDQTQNMSQIVSKMKVVLSDFGAHQSKSFDSMSQGFQNIQQMQGQALTNLSSVLETRLKSLKDTAGRVFAIDEEDSSRMTAYRSVIEAFSDTLRADLSDWNKSMLQSCATVLSEVTHTQGTILAEVTDALDAYTGVFQTVLENARNVSSLNMEQQRGNEVLHNAFGNEEINRLRNQNKKLEQALVAEKAKSTEAQRTFLQDVAGLLRTYTQQQHEGLDRVASEAIAGNRASEQQIQRFGVSLKAARQLTVEREESFGRELESAQADSESIHTDGIKRLDELKRNAQQMESINDVMKKSLDELNQTQEGRLRAFKRQSDTTIHQLHSSKKARLEAVEEIVDNAVTGSKSIGIALDNHSQDVYGKLKSLNKTVQTLAGSSASFQTSEQKDMVAMETALKVIQEKGVQPVVTTNTTPKKRIWDCEEPLPVLGDRNAILEEWRRNVGSSSHSSSSQGSAGQAPIVKSEPQEELPPSPKPVKLSPPPLPLPPVKDIKNLNGPLIERPLNLVDTRNRRRKIVP</sequence>
<evidence type="ECO:0000256" key="9">
    <source>
        <dbReference type="ARBA" id="ARBA00023175"/>
    </source>
</evidence>
<feature type="coiled-coil region" evidence="14">
    <location>
        <begin position="885"/>
        <end position="912"/>
    </location>
</feature>
<evidence type="ECO:0000256" key="8">
    <source>
        <dbReference type="ARBA" id="ARBA00023054"/>
    </source>
</evidence>
<feature type="region of interest" description="Disordered" evidence="15">
    <location>
        <begin position="1048"/>
        <end position="1124"/>
    </location>
</feature>
<dbReference type="InterPro" id="IPR019821">
    <property type="entry name" value="Kinesin_motor_CS"/>
</dbReference>
<keyword evidence="18" id="KW-1185">Reference proteome</keyword>
<gene>
    <name evidence="17" type="ORF">SISNIDRAFT_480804</name>
</gene>
<evidence type="ECO:0000256" key="1">
    <source>
        <dbReference type="ARBA" id="ARBA00004245"/>
    </source>
</evidence>
<dbReference type="GO" id="GO:0008017">
    <property type="term" value="F:microtubule binding"/>
    <property type="evidence" value="ECO:0007669"/>
    <property type="project" value="InterPro"/>
</dbReference>
<dbReference type="Proteomes" id="UP000076722">
    <property type="component" value="Unassembled WGS sequence"/>
</dbReference>
<dbReference type="GO" id="GO:0005524">
    <property type="term" value="F:ATP binding"/>
    <property type="evidence" value="ECO:0007669"/>
    <property type="project" value="UniProtKB-UniRule"/>
</dbReference>
<evidence type="ECO:0000256" key="7">
    <source>
        <dbReference type="ARBA" id="ARBA00022840"/>
    </source>
</evidence>
<keyword evidence="10" id="KW-0206">Cytoskeleton</keyword>
<feature type="compositionally biased region" description="Basic and acidic residues" evidence="15">
    <location>
        <begin position="39"/>
        <end position="57"/>
    </location>
</feature>
<dbReference type="Gene3D" id="3.40.850.10">
    <property type="entry name" value="Kinesin motor domain"/>
    <property type="match status" value="1"/>
</dbReference>